<evidence type="ECO:0000313" key="2">
    <source>
        <dbReference type="EMBL" id="GFR09887.1"/>
    </source>
</evidence>
<comment type="caution">
    <text evidence="2">The sequence shown here is derived from an EMBL/GenBank/DDBJ whole genome shotgun (WGS) entry which is preliminary data.</text>
</comment>
<name>A0A8X6GRX3_TRICU</name>
<dbReference type="OrthoDB" id="10503178at2759"/>
<evidence type="ECO:0000256" key="1">
    <source>
        <dbReference type="SAM" id="MobiDB-lite"/>
    </source>
</evidence>
<sequence length="87" mass="9935">MFHKCGIRTPSQTRIILRDSTTPPLHHSKNTMQQFSPPSLQPNDPNPHPNKQPRAFPSLGTIPSPLQIDCAKKRVDEDKKRTLTRKE</sequence>
<keyword evidence="3" id="KW-1185">Reference proteome</keyword>
<dbReference type="AlphaFoldDB" id="A0A8X6GRX3"/>
<accession>A0A8X6GRX3</accession>
<reference evidence="2" key="1">
    <citation type="submission" date="2020-07" db="EMBL/GenBank/DDBJ databases">
        <title>Multicomponent nature underlies the extraordinary mechanical properties of spider dragline silk.</title>
        <authorList>
            <person name="Kono N."/>
            <person name="Nakamura H."/>
            <person name="Mori M."/>
            <person name="Yoshida Y."/>
            <person name="Ohtoshi R."/>
            <person name="Malay A.D."/>
            <person name="Moran D.A.P."/>
            <person name="Tomita M."/>
            <person name="Numata K."/>
            <person name="Arakawa K."/>
        </authorList>
    </citation>
    <scope>NUCLEOTIDE SEQUENCE</scope>
</reference>
<feature type="compositionally biased region" description="Basic and acidic residues" evidence="1">
    <location>
        <begin position="70"/>
        <end position="87"/>
    </location>
</feature>
<feature type="compositionally biased region" description="Polar residues" evidence="1">
    <location>
        <begin position="30"/>
        <end position="43"/>
    </location>
</feature>
<dbReference type="Proteomes" id="UP000887116">
    <property type="component" value="Unassembled WGS sequence"/>
</dbReference>
<evidence type="ECO:0000313" key="3">
    <source>
        <dbReference type="Proteomes" id="UP000887116"/>
    </source>
</evidence>
<organism evidence="2 3">
    <name type="scientific">Trichonephila clavata</name>
    <name type="common">Joro spider</name>
    <name type="synonym">Nephila clavata</name>
    <dbReference type="NCBI Taxonomy" id="2740835"/>
    <lineage>
        <taxon>Eukaryota</taxon>
        <taxon>Metazoa</taxon>
        <taxon>Ecdysozoa</taxon>
        <taxon>Arthropoda</taxon>
        <taxon>Chelicerata</taxon>
        <taxon>Arachnida</taxon>
        <taxon>Araneae</taxon>
        <taxon>Araneomorphae</taxon>
        <taxon>Entelegynae</taxon>
        <taxon>Araneoidea</taxon>
        <taxon>Nephilidae</taxon>
        <taxon>Trichonephila</taxon>
    </lineage>
</organism>
<feature type="compositionally biased region" description="Polar residues" evidence="1">
    <location>
        <begin position="9"/>
        <end position="23"/>
    </location>
</feature>
<gene>
    <name evidence="2" type="ORF">TNCT_369921</name>
</gene>
<dbReference type="EMBL" id="BMAO01006596">
    <property type="protein sequence ID" value="GFR09887.1"/>
    <property type="molecule type" value="Genomic_DNA"/>
</dbReference>
<proteinExistence type="predicted"/>
<protein>
    <submittedName>
        <fullName evidence="2">Uncharacterized protein</fullName>
    </submittedName>
</protein>
<feature type="region of interest" description="Disordered" evidence="1">
    <location>
        <begin position="1"/>
        <end position="87"/>
    </location>
</feature>